<dbReference type="EMBL" id="JAWHQM010000002">
    <property type="protein sequence ID" value="KAK5625094.1"/>
    <property type="molecule type" value="Genomic_DNA"/>
</dbReference>
<gene>
    <name evidence="2" type="ORF">RRF57_000810</name>
</gene>
<sequence length="291" mass="33772">MTDLVQRSQDTVLRRILCFYDPPLDGSDPEYVEGTGEESGRRNYPHRKERVSIMDIRGHENNFTLDEHSFAALPGIFDRDINFTVPTAITEKYLPWVQELILQHIPHSVSVTIFNWLLRKASAMKTPSRQVHKIHIDQSPKGAFLRAYRHLPADQVAAIENGRAYFRIINVWKPIFRTVRDHPITFAESRSLRAADLVPVRQVSSDYVGETYAVKYSDEQRFRYWSDMKPEDVVLIQCFDSREQSQEDGVHDRLKYTQCAHGSFQLAEEEQDETCTRESIEVRCLVVVASR</sequence>
<protein>
    <submittedName>
        <fullName evidence="2">Uncharacterized protein</fullName>
    </submittedName>
</protein>
<reference evidence="2 3" key="1">
    <citation type="submission" date="2023-10" db="EMBL/GenBank/DDBJ databases">
        <title>Draft genome sequence of Xylaria bambusicola isolate GMP-LS, the root and basal stem rot pathogen of sugarcane in Indonesia.</title>
        <authorList>
            <person name="Selvaraj P."/>
            <person name="Muralishankar V."/>
            <person name="Muruganantham S."/>
            <person name="Sp S."/>
            <person name="Haryani S."/>
            <person name="Lau K.J.X."/>
            <person name="Naqvi N.I."/>
        </authorList>
    </citation>
    <scope>NUCLEOTIDE SEQUENCE [LARGE SCALE GENOMIC DNA]</scope>
    <source>
        <strain evidence="2">GMP-LS</strain>
    </source>
</reference>
<dbReference type="InterPro" id="IPR044053">
    <property type="entry name" value="AsaB-like"/>
</dbReference>
<accession>A0AAN7UF79</accession>
<dbReference type="PANTHER" id="PTHR34598">
    <property type="entry name" value="BLL6449 PROTEIN"/>
    <property type="match status" value="1"/>
</dbReference>
<keyword evidence="3" id="KW-1185">Reference proteome</keyword>
<dbReference type="Proteomes" id="UP001305414">
    <property type="component" value="Unassembled WGS sequence"/>
</dbReference>
<dbReference type="NCBIfam" id="NF041278">
    <property type="entry name" value="CmcJ_NvfI_EfuI"/>
    <property type="match status" value="1"/>
</dbReference>
<proteinExistence type="inferred from homology"/>
<dbReference type="PANTHER" id="PTHR34598:SF4">
    <property type="entry name" value="7ALPHA-CEPHEM-METHOXYLASE P8 CHAIN RELATED PROTEIN"/>
    <property type="match status" value="1"/>
</dbReference>
<evidence type="ECO:0000313" key="2">
    <source>
        <dbReference type="EMBL" id="KAK5625094.1"/>
    </source>
</evidence>
<organism evidence="2 3">
    <name type="scientific">Xylaria bambusicola</name>
    <dbReference type="NCBI Taxonomy" id="326684"/>
    <lineage>
        <taxon>Eukaryota</taxon>
        <taxon>Fungi</taxon>
        <taxon>Dikarya</taxon>
        <taxon>Ascomycota</taxon>
        <taxon>Pezizomycotina</taxon>
        <taxon>Sordariomycetes</taxon>
        <taxon>Xylariomycetidae</taxon>
        <taxon>Xylariales</taxon>
        <taxon>Xylariaceae</taxon>
        <taxon>Xylaria</taxon>
    </lineage>
</organism>
<dbReference type="GO" id="GO:0016491">
    <property type="term" value="F:oxidoreductase activity"/>
    <property type="evidence" value="ECO:0007669"/>
    <property type="project" value="InterPro"/>
</dbReference>
<comment type="caution">
    <text evidence="2">The sequence shown here is derived from an EMBL/GenBank/DDBJ whole genome shotgun (WGS) entry which is preliminary data.</text>
</comment>
<evidence type="ECO:0000256" key="1">
    <source>
        <dbReference type="ARBA" id="ARBA00023604"/>
    </source>
</evidence>
<evidence type="ECO:0000313" key="3">
    <source>
        <dbReference type="Proteomes" id="UP001305414"/>
    </source>
</evidence>
<dbReference type="AlphaFoldDB" id="A0AAN7UF79"/>
<comment type="similarity">
    <text evidence="1">Belongs to the asaB hydroxylase/desaturase family.</text>
</comment>
<name>A0AAN7UF79_9PEZI</name>